<dbReference type="InterPro" id="IPR011993">
    <property type="entry name" value="PH-like_dom_sf"/>
</dbReference>
<dbReference type="AlphaFoldDB" id="A0A024ULG7"/>
<sequence length="141" mass="15767">MLIKTGNLFKQGGGRPGRFQRKNWKPRCFKLTTEALDYYDYKSGQLKGTIDLTACLGPQAIEVMPTDCARKSLFSTTPMWRMAIQTRTRRWFLAADTEAILVEWADALVMVLGKLQLRQTTPPLSPSAAASRDIAVTQPCA</sequence>
<dbReference type="VEuPathDB" id="FungiDB:H310_01783"/>
<evidence type="ECO:0000259" key="2">
    <source>
        <dbReference type="PROSITE" id="PS50003"/>
    </source>
</evidence>
<gene>
    <name evidence="3" type="ORF">H310_01783</name>
</gene>
<name>A0A024ULG7_9STRA</name>
<dbReference type="SMART" id="SM00233">
    <property type="entry name" value="PH"/>
    <property type="match status" value="1"/>
</dbReference>
<feature type="domain" description="PH" evidence="2">
    <location>
        <begin position="1"/>
        <end position="113"/>
    </location>
</feature>
<dbReference type="STRING" id="157072.A0A024ULG7"/>
<dbReference type="OrthoDB" id="73676at2759"/>
<dbReference type="Gene3D" id="2.30.29.30">
    <property type="entry name" value="Pleckstrin-homology domain (PH domain)/Phosphotyrosine-binding domain (PTB)"/>
    <property type="match status" value="1"/>
</dbReference>
<reference evidence="3" key="1">
    <citation type="submission" date="2013-12" db="EMBL/GenBank/DDBJ databases">
        <title>The Genome Sequence of Aphanomyces invadans NJM9701.</title>
        <authorList>
            <consortium name="The Broad Institute Genomics Platform"/>
            <person name="Russ C."/>
            <person name="Tyler B."/>
            <person name="van West P."/>
            <person name="Dieguez-Uribeondo J."/>
            <person name="Young S.K."/>
            <person name="Zeng Q."/>
            <person name="Gargeya S."/>
            <person name="Fitzgerald M."/>
            <person name="Abouelleil A."/>
            <person name="Alvarado L."/>
            <person name="Chapman S.B."/>
            <person name="Gainer-Dewar J."/>
            <person name="Goldberg J."/>
            <person name="Griggs A."/>
            <person name="Gujja S."/>
            <person name="Hansen M."/>
            <person name="Howarth C."/>
            <person name="Imamovic A."/>
            <person name="Ireland A."/>
            <person name="Larimer J."/>
            <person name="McCowan C."/>
            <person name="Murphy C."/>
            <person name="Pearson M."/>
            <person name="Poon T.W."/>
            <person name="Priest M."/>
            <person name="Roberts A."/>
            <person name="Saif S."/>
            <person name="Shea T."/>
            <person name="Sykes S."/>
            <person name="Wortman J."/>
            <person name="Nusbaum C."/>
            <person name="Birren B."/>
        </authorList>
    </citation>
    <scope>NUCLEOTIDE SEQUENCE [LARGE SCALE GENOMIC DNA]</scope>
    <source>
        <strain evidence="3">NJM9701</strain>
    </source>
</reference>
<dbReference type="GeneID" id="20078833"/>
<dbReference type="RefSeq" id="XP_008863247.1">
    <property type="nucleotide sequence ID" value="XM_008865025.1"/>
</dbReference>
<dbReference type="Pfam" id="PF00169">
    <property type="entry name" value="PH"/>
    <property type="match status" value="1"/>
</dbReference>
<feature type="region of interest" description="Disordered" evidence="1">
    <location>
        <begin position="122"/>
        <end position="141"/>
    </location>
</feature>
<evidence type="ECO:0000256" key="1">
    <source>
        <dbReference type="SAM" id="MobiDB-lite"/>
    </source>
</evidence>
<dbReference type="PROSITE" id="PS50003">
    <property type="entry name" value="PH_DOMAIN"/>
    <property type="match status" value="1"/>
</dbReference>
<proteinExistence type="predicted"/>
<dbReference type="EMBL" id="KI913954">
    <property type="protein sequence ID" value="ETW07154.1"/>
    <property type="molecule type" value="Genomic_DNA"/>
</dbReference>
<accession>A0A024ULG7</accession>
<dbReference type="InterPro" id="IPR001849">
    <property type="entry name" value="PH_domain"/>
</dbReference>
<protein>
    <recommendedName>
        <fullName evidence="2">PH domain-containing protein</fullName>
    </recommendedName>
</protein>
<organism evidence="3">
    <name type="scientific">Aphanomyces invadans</name>
    <dbReference type="NCBI Taxonomy" id="157072"/>
    <lineage>
        <taxon>Eukaryota</taxon>
        <taxon>Sar</taxon>
        <taxon>Stramenopiles</taxon>
        <taxon>Oomycota</taxon>
        <taxon>Saprolegniomycetes</taxon>
        <taxon>Saprolegniales</taxon>
        <taxon>Verrucalvaceae</taxon>
        <taxon>Aphanomyces</taxon>
    </lineage>
</organism>
<evidence type="ECO:0000313" key="3">
    <source>
        <dbReference type="EMBL" id="ETW07154.1"/>
    </source>
</evidence>
<dbReference type="SUPFAM" id="SSF50729">
    <property type="entry name" value="PH domain-like"/>
    <property type="match status" value="1"/>
</dbReference>